<dbReference type="GO" id="GO:0016491">
    <property type="term" value="F:oxidoreductase activity"/>
    <property type="evidence" value="ECO:0007669"/>
    <property type="project" value="InterPro"/>
</dbReference>
<dbReference type="PANTHER" id="PTHR44013:SF1">
    <property type="entry name" value="ZINC-TYPE ALCOHOL DEHYDROGENASE-LIKE PROTEIN C16A3.02C"/>
    <property type="match status" value="1"/>
</dbReference>
<dbReference type="InterPro" id="IPR013154">
    <property type="entry name" value="ADH-like_N"/>
</dbReference>
<evidence type="ECO:0000313" key="3">
    <source>
        <dbReference type="Proteomes" id="UP001304423"/>
    </source>
</evidence>
<evidence type="ECO:0000259" key="1">
    <source>
        <dbReference type="SMART" id="SM00829"/>
    </source>
</evidence>
<dbReference type="SUPFAM" id="SSF51735">
    <property type="entry name" value="NAD(P)-binding Rossmann-fold domains"/>
    <property type="match status" value="1"/>
</dbReference>
<dbReference type="Gene3D" id="3.90.180.10">
    <property type="entry name" value="Medium-chain alcohol dehydrogenases, catalytic domain"/>
    <property type="match status" value="1"/>
</dbReference>
<organism evidence="2 3">
    <name type="scientific">Dickeya solani</name>
    <dbReference type="NCBI Taxonomy" id="1089444"/>
    <lineage>
        <taxon>Bacteria</taxon>
        <taxon>Pseudomonadati</taxon>
        <taxon>Pseudomonadota</taxon>
        <taxon>Gammaproteobacteria</taxon>
        <taxon>Enterobacterales</taxon>
        <taxon>Pectobacteriaceae</taxon>
        <taxon>Dickeya</taxon>
    </lineage>
</organism>
<dbReference type="SMART" id="SM00829">
    <property type="entry name" value="PKS_ER"/>
    <property type="match status" value="1"/>
</dbReference>
<dbReference type="EMBL" id="CP136339">
    <property type="protein sequence ID" value="WOA54641.1"/>
    <property type="molecule type" value="Genomic_DNA"/>
</dbReference>
<dbReference type="InterPro" id="IPR036291">
    <property type="entry name" value="NAD(P)-bd_dom_sf"/>
</dbReference>
<dbReference type="InterPro" id="IPR020843">
    <property type="entry name" value="ER"/>
</dbReference>
<dbReference type="CDD" id="cd08267">
    <property type="entry name" value="MDR1"/>
    <property type="match status" value="1"/>
</dbReference>
<gene>
    <name evidence="2" type="ORF">RXA29_10695</name>
</gene>
<sequence>MRRIQYDKYGGPELMRLEDFELAAPGKGDVAVQVRFAAINPIDWKVRNGYLKIVTGKGFPRAMGSDFSGTVIAVGPEVTRFKPGDAVFGLARLRESGALGHAVITNETFMAKKPDNVSYEDAACLGTPGVTAWNGLIDKAKVTAGMQVFINGCAGAVGEAAVQIARMLGANVSGNCSAGDMERARARGVQTVFDYRKTDLSTLSERFDVVYDAAAVMTTAEGLGLLRNKGAFLDLNPTPGTFMLSLFNRRLKPIVCTPRSEILDSLAHAAEAGNLRLPVARVVPLSDAIPFVTALEAGHRLGGKGLVVMD</sequence>
<dbReference type="AlphaFoldDB" id="A0AAX4F586"/>
<dbReference type="Pfam" id="PF08240">
    <property type="entry name" value="ADH_N"/>
    <property type="match status" value="1"/>
</dbReference>
<dbReference type="PANTHER" id="PTHR44013">
    <property type="entry name" value="ZINC-TYPE ALCOHOL DEHYDROGENASE-LIKE PROTEIN C16A3.02C"/>
    <property type="match status" value="1"/>
</dbReference>
<dbReference type="RefSeq" id="WP_316394717.1">
    <property type="nucleotide sequence ID" value="NZ_CP136339.1"/>
</dbReference>
<dbReference type="Pfam" id="PF13602">
    <property type="entry name" value="ADH_zinc_N_2"/>
    <property type="match status" value="1"/>
</dbReference>
<dbReference type="SUPFAM" id="SSF50129">
    <property type="entry name" value="GroES-like"/>
    <property type="match status" value="1"/>
</dbReference>
<reference evidence="2" key="1">
    <citation type="submission" date="2023-10" db="EMBL/GenBank/DDBJ databases">
        <title>Clonality and diversity in the soft rot Dickeya solani phytopathogen.</title>
        <authorList>
            <person name="Pedron J."/>
            <person name="Van Gijsegem F."/>
            <person name="Portier P."/>
            <person name="Taghouti G."/>
        </authorList>
    </citation>
    <scope>NUCLEOTIDE SEQUENCE</scope>
    <source>
        <strain evidence="2">CFBP5647</strain>
    </source>
</reference>
<dbReference type="Gene3D" id="3.40.50.720">
    <property type="entry name" value="NAD(P)-binding Rossmann-like Domain"/>
    <property type="match status" value="1"/>
</dbReference>
<evidence type="ECO:0000313" key="2">
    <source>
        <dbReference type="EMBL" id="WOA54641.1"/>
    </source>
</evidence>
<dbReference type="InterPro" id="IPR052733">
    <property type="entry name" value="Chloroplast_QOR"/>
</dbReference>
<accession>A0AAX4F586</accession>
<proteinExistence type="predicted"/>
<feature type="domain" description="Enoyl reductase (ER)" evidence="1">
    <location>
        <begin position="10"/>
        <end position="307"/>
    </location>
</feature>
<name>A0AAX4F586_9GAMM</name>
<dbReference type="InterPro" id="IPR011032">
    <property type="entry name" value="GroES-like_sf"/>
</dbReference>
<dbReference type="Proteomes" id="UP001304423">
    <property type="component" value="Chromosome"/>
</dbReference>
<protein>
    <submittedName>
        <fullName evidence="2">NAD(P)-dependent alcohol dehydrogenase</fullName>
    </submittedName>
</protein>